<feature type="transmembrane region" description="Helical" evidence="2">
    <location>
        <begin position="83"/>
        <end position="104"/>
    </location>
</feature>
<feature type="chain" id="PRO_5021003231" evidence="3">
    <location>
        <begin position="27"/>
        <end position="508"/>
    </location>
</feature>
<reference evidence="5" key="1">
    <citation type="journal article" date="2018" name="Nat. Microbiol.">
        <title>Leveraging single-cell genomics to expand the fungal tree of life.</title>
        <authorList>
            <person name="Ahrendt S.R."/>
            <person name="Quandt C.A."/>
            <person name="Ciobanu D."/>
            <person name="Clum A."/>
            <person name="Salamov A."/>
            <person name="Andreopoulos B."/>
            <person name="Cheng J.F."/>
            <person name="Woyke T."/>
            <person name="Pelin A."/>
            <person name="Henrissat B."/>
            <person name="Reynolds N.K."/>
            <person name="Benny G.L."/>
            <person name="Smith M.E."/>
            <person name="James T.Y."/>
            <person name="Grigoriev I.V."/>
        </authorList>
    </citation>
    <scope>NUCLEOTIDE SEQUENCE [LARGE SCALE GENOMIC DNA]</scope>
    <source>
        <strain evidence="5">Benny S71-1</strain>
    </source>
</reference>
<dbReference type="EMBL" id="KZ989257">
    <property type="protein sequence ID" value="RKP27168.1"/>
    <property type="molecule type" value="Genomic_DNA"/>
</dbReference>
<keyword evidence="2" id="KW-1133">Transmembrane helix</keyword>
<accession>A0A4P9Z432</accession>
<feature type="compositionally biased region" description="Acidic residues" evidence="1">
    <location>
        <begin position="367"/>
        <end position="380"/>
    </location>
</feature>
<dbReference type="AlphaFoldDB" id="A0A4P9Z432"/>
<evidence type="ECO:0000313" key="5">
    <source>
        <dbReference type="Proteomes" id="UP000278143"/>
    </source>
</evidence>
<feature type="signal peptide" evidence="3">
    <location>
        <begin position="1"/>
        <end position="26"/>
    </location>
</feature>
<feature type="compositionally biased region" description="Low complexity" evidence="1">
    <location>
        <begin position="441"/>
        <end position="457"/>
    </location>
</feature>
<keyword evidence="2" id="KW-0472">Membrane</keyword>
<feature type="region of interest" description="Disordered" evidence="1">
    <location>
        <begin position="402"/>
        <end position="508"/>
    </location>
</feature>
<proteinExistence type="predicted"/>
<keyword evidence="2" id="KW-0812">Transmembrane</keyword>
<evidence type="ECO:0000256" key="1">
    <source>
        <dbReference type="SAM" id="MobiDB-lite"/>
    </source>
</evidence>
<feature type="compositionally biased region" description="Low complexity" evidence="1">
    <location>
        <begin position="414"/>
        <end position="427"/>
    </location>
</feature>
<feature type="compositionally biased region" description="Acidic residues" evidence="1">
    <location>
        <begin position="483"/>
        <end position="494"/>
    </location>
</feature>
<name>A0A4P9Z432_9FUNG</name>
<sequence>MTSPANLVKAAAWLLVAAGALNGAVSLPQNKPDALATTTSAATPPSSGILVNDASAALASNAGDNIAHDAPETTSSGGSNSNLGLILGCDGAAVGVGLIVAGLIQHRRMQNRKVAADKLSAEPSRELDPMAAPNYAQKFHGSSLAIPADSMVDITPPKSPRRAINRDNGKAEHSWFSRVLAGGAMLSPNSARAASKTRGNGGMYPPEEEFDDTASISSTGYDQGSTSHLAVQISPRVMRVPAVARLDKDGFDDATVQAPGLPSFSVNGGSAADWAASVNAAGQELANTYGRTSPLPVSGHARVQRSSGATVALDLPNWAEDDTHAADTAVLSPKVILGRSGYVRSSAHHSAITMDDVNVDDYIEDYDEEDDDEDDDDDIYDSCSDSDTNSVTIDVDQAIEAALPPTRRRRRRSSSAVSKTAAATTPSGKPPVPPRRVTRLASAPSATTAAAANSSAALHDIHDSSWRQHQWNPPRFGGQLNEAELENEDEEDGGDVSPPFDANTYRVW</sequence>
<evidence type="ECO:0000256" key="3">
    <source>
        <dbReference type="SAM" id="SignalP"/>
    </source>
</evidence>
<evidence type="ECO:0000256" key="2">
    <source>
        <dbReference type="SAM" id="Phobius"/>
    </source>
</evidence>
<protein>
    <submittedName>
        <fullName evidence="4">Uncharacterized protein</fullName>
    </submittedName>
</protein>
<evidence type="ECO:0000313" key="4">
    <source>
        <dbReference type="EMBL" id="RKP27168.1"/>
    </source>
</evidence>
<dbReference type="Proteomes" id="UP000278143">
    <property type="component" value="Unassembled WGS sequence"/>
</dbReference>
<dbReference type="OrthoDB" id="10267473at2759"/>
<feature type="region of interest" description="Disordered" evidence="1">
    <location>
        <begin position="367"/>
        <end position="389"/>
    </location>
</feature>
<gene>
    <name evidence="4" type="ORF">SYNPS1DRAFT_27171</name>
</gene>
<keyword evidence="5" id="KW-1185">Reference proteome</keyword>
<keyword evidence="3" id="KW-0732">Signal</keyword>
<organism evidence="4 5">
    <name type="scientific">Syncephalis pseudoplumigaleata</name>
    <dbReference type="NCBI Taxonomy" id="1712513"/>
    <lineage>
        <taxon>Eukaryota</taxon>
        <taxon>Fungi</taxon>
        <taxon>Fungi incertae sedis</taxon>
        <taxon>Zoopagomycota</taxon>
        <taxon>Zoopagomycotina</taxon>
        <taxon>Zoopagomycetes</taxon>
        <taxon>Zoopagales</taxon>
        <taxon>Piptocephalidaceae</taxon>
        <taxon>Syncephalis</taxon>
    </lineage>
</organism>